<dbReference type="SUPFAM" id="SSF52218">
    <property type="entry name" value="Flavoproteins"/>
    <property type="match status" value="1"/>
</dbReference>
<name>A0A9D5M2E6_9FIRM</name>
<sequence>MKVLLINGSPREHGCTYTALKEAADALEAAGIETDWIQVGKEPIRGCIGCGGCAKSGKGECIFQDDPVNTTIRKAAEADGFIVGTPVHYASASGAITSLMDRLCYAGGKNLAYKPAACITSCRRGGASAALDQLNKYFTILNMPIVSSNYWNMVHGNTPDEVRKDEEGMQTMRQLGRNMAWLLHAIEAGRAAGITPPTQEPKIKTNFIR</sequence>
<dbReference type="InterPro" id="IPR051796">
    <property type="entry name" value="ISF_SsuE-like"/>
</dbReference>
<evidence type="ECO:0000256" key="1">
    <source>
        <dbReference type="ARBA" id="ARBA00022630"/>
    </source>
</evidence>
<dbReference type="Gene3D" id="3.40.50.360">
    <property type="match status" value="1"/>
</dbReference>
<proteinExistence type="predicted"/>
<protein>
    <submittedName>
        <fullName evidence="4">Flavodoxin family protein</fullName>
    </submittedName>
</protein>
<evidence type="ECO:0000259" key="3">
    <source>
        <dbReference type="Pfam" id="PF03358"/>
    </source>
</evidence>
<dbReference type="EMBL" id="JADCKB010000003">
    <property type="protein sequence ID" value="MBE5039365.1"/>
    <property type="molecule type" value="Genomic_DNA"/>
</dbReference>
<dbReference type="InterPro" id="IPR005025">
    <property type="entry name" value="FMN_Rdtase-like_dom"/>
</dbReference>
<keyword evidence="2" id="KW-0288">FMN</keyword>
<comment type="caution">
    <text evidence="4">The sequence shown here is derived from an EMBL/GenBank/DDBJ whole genome shotgun (WGS) entry which is preliminary data.</text>
</comment>
<reference evidence="4" key="1">
    <citation type="submission" date="2020-10" db="EMBL/GenBank/DDBJ databases">
        <title>ChiBAC.</title>
        <authorList>
            <person name="Zenner C."/>
            <person name="Hitch T.C.A."/>
            <person name="Clavel T."/>
        </authorList>
    </citation>
    <scope>NUCLEOTIDE SEQUENCE</scope>
    <source>
        <strain evidence="4">DSM 107454</strain>
    </source>
</reference>
<dbReference type="Pfam" id="PF03358">
    <property type="entry name" value="FMN_red"/>
    <property type="match status" value="1"/>
</dbReference>
<dbReference type="RefSeq" id="WP_226391944.1">
    <property type="nucleotide sequence ID" value="NZ_JADCKB010000003.1"/>
</dbReference>
<gene>
    <name evidence="4" type="ORF">INF28_02635</name>
</gene>
<dbReference type="InterPro" id="IPR029039">
    <property type="entry name" value="Flavoprotein-like_sf"/>
</dbReference>
<accession>A0A9D5M2E6</accession>
<evidence type="ECO:0000313" key="5">
    <source>
        <dbReference type="Proteomes" id="UP000806542"/>
    </source>
</evidence>
<dbReference type="Proteomes" id="UP000806542">
    <property type="component" value="Unassembled WGS sequence"/>
</dbReference>
<dbReference type="AlphaFoldDB" id="A0A9D5M2E6"/>
<keyword evidence="1" id="KW-0285">Flavoprotein</keyword>
<evidence type="ECO:0000256" key="2">
    <source>
        <dbReference type="ARBA" id="ARBA00022643"/>
    </source>
</evidence>
<keyword evidence="5" id="KW-1185">Reference proteome</keyword>
<dbReference type="PANTHER" id="PTHR43278">
    <property type="entry name" value="NAD(P)H-DEPENDENT FMN-CONTAINING OXIDOREDUCTASE YWQN-RELATED"/>
    <property type="match status" value="1"/>
</dbReference>
<dbReference type="PANTHER" id="PTHR43278:SF4">
    <property type="entry name" value="NAD(P)H-DEPENDENT FMN-CONTAINING OXIDOREDUCTASE YWQN-RELATED"/>
    <property type="match status" value="1"/>
</dbReference>
<organism evidence="4 5">
    <name type="scientific">Ructibacterium gallinarum</name>
    <dbReference type="NCBI Taxonomy" id="2779355"/>
    <lineage>
        <taxon>Bacteria</taxon>
        <taxon>Bacillati</taxon>
        <taxon>Bacillota</taxon>
        <taxon>Clostridia</taxon>
        <taxon>Eubacteriales</taxon>
        <taxon>Oscillospiraceae</taxon>
        <taxon>Ructibacterium</taxon>
    </lineage>
</organism>
<dbReference type="GO" id="GO:0016491">
    <property type="term" value="F:oxidoreductase activity"/>
    <property type="evidence" value="ECO:0007669"/>
    <property type="project" value="InterPro"/>
</dbReference>
<feature type="domain" description="NADPH-dependent FMN reductase-like" evidence="3">
    <location>
        <begin position="1"/>
        <end position="157"/>
    </location>
</feature>
<evidence type="ECO:0000313" key="4">
    <source>
        <dbReference type="EMBL" id="MBE5039365.1"/>
    </source>
</evidence>